<dbReference type="AlphaFoldDB" id="A0A0F9A5C2"/>
<comment type="caution">
    <text evidence="1">The sequence shown here is derived from an EMBL/GenBank/DDBJ whole genome shotgun (WGS) entry which is preliminary data.</text>
</comment>
<organism evidence="1">
    <name type="scientific">marine sediment metagenome</name>
    <dbReference type="NCBI Taxonomy" id="412755"/>
    <lineage>
        <taxon>unclassified sequences</taxon>
        <taxon>metagenomes</taxon>
        <taxon>ecological metagenomes</taxon>
    </lineage>
</organism>
<accession>A0A0F9A5C2</accession>
<dbReference type="EMBL" id="LAZR01056619">
    <property type="protein sequence ID" value="KKK73804.1"/>
    <property type="molecule type" value="Genomic_DNA"/>
</dbReference>
<protein>
    <submittedName>
        <fullName evidence="1">Uncharacterized protein</fullName>
    </submittedName>
</protein>
<evidence type="ECO:0000313" key="1">
    <source>
        <dbReference type="EMBL" id="KKK73804.1"/>
    </source>
</evidence>
<feature type="non-terminal residue" evidence="1">
    <location>
        <position position="311"/>
    </location>
</feature>
<gene>
    <name evidence="1" type="ORF">LCGC14_2890130</name>
</gene>
<reference evidence="1" key="1">
    <citation type="journal article" date="2015" name="Nature">
        <title>Complex archaea that bridge the gap between prokaryotes and eukaryotes.</title>
        <authorList>
            <person name="Spang A."/>
            <person name="Saw J.H."/>
            <person name="Jorgensen S.L."/>
            <person name="Zaremba-Niedzwiedzka K."/>
            <person name="Martijn J."/>
            <person name="Lind A.E."/>
            <person name="van Eijk R."/>
            <person name="Schleper C."/>
            <person name="Guy L."/>
            <person name="Ettema T.J."/>
        </authorList>
    </citation>
    <scope>NUCLEOTIDE SEQUENCE</scope>
</reference>
<sequence length="311" mass="32008">MVDVTYQPKVYRKQGGNELVVKDGGKLIIGSAETANIEIESGGALSITGTHPLNYNYGAGGDTKMHKGAIVDSTVAQPLGTQLAPGDGIHGIWLADSNVDALVGDGGGGSLSGLRGLASTINFTYSSTVTETAGGSLGPLFRAQPATQFEFNGATVDADGANTIKLQGPGNFKINGIANDFKAAIEGHSTGLVQVDDADGLLASTVATITMYSGWFDVDNATALNGATVTMTKSSPGSIFRLDQNLTTGTVTIDDGGWMTLHRTEPRLTSGATFNFNAGAGILGSNYYSGMVWPITDPVNIALPNDSRGIA</sequence>
<name>A0A0F9A5C2_9ZZZZ</name>
<proteinExistence type="predicted"/>